<organism evidence="2 3">
    <name type="scientific">Trypanosoma rangeli</name>
    <dbReference type="NCBI Taxonomy" id="5698"/>
    <lineage>
        <taxon>Eukaryota</taxon>
        <taxon>Discoba</taxon>
        <taxon>Euglenozoa</taxon>
        <taxon>Kinetoplastea</taxon>
        <taxon>Metakinetoplastina</taxon>
        <taxon>Trypanosomatida</taxon>
        <taxon>Trypanosomatidae</taxon>
        <taxon>Trypanosoma</taxon>
        <taxon>Herpetosoma</taxon>
    </lineage>
</organism>
<evidence type="ECO:0000256" key="1">
    <source>
        <dbReference type="SAM" id="MobiDB-lite"/>
    </source>
</evidence>
<gene>
    <name evidence="2" type="ORF">TraAM80_05974</name>
</gene>
<evidence type="ECO:0000313" key="3">
    <source>
        <dbReference type="Proteomes" id="UP000283634"/>
    </source>
</evidence>
<protein>
    <submittedName>
        <fullName evidence="2">Uncharacterized protein</fullName>
    </submittedName>
</protein>
<dbReference type="GeneID" id="40329907"/>
<reference evidence="2 3" key="1">
    <citation type="journal article" date="2018" name="BMC Genomics">
        <title>Genomic comparison of Trypanosoma conorhini and Trypanosoma rangeli to Trypanosoma cruzi strains of high and low virulence.</title>
        <authorList>
            <person name="Bradwell K.R."/>
            <person name="Koparde V.N."/>
            <person name="Matveyev A.V."/>
            <person name="Serrano M.G."/>
            <person name="Alves J.M."/>
            <person name="Parikh H."/>
            <person name="Huang B."/>
            <person name="Lee V."/>
            <person name="Espinosa-Alvarez O."/>
            <person name="Ortiz P.A."/>
            <person name="Costa-Martins A.G."/>
            <person name="Teixeira M.M."/>
            <person name="Buck G.A."/>
        </authorList>
    </citation>
    <scope>NUCLEOTIDE SEQUENCE [LARGE SCALE GENOMIC DNA]</scope>
    <source>
        <strain evidence="2 3">AM80</strain>
    </source>
</reference>
<comment type="caution">
    <text evidence="2">The sequence shown here is derived from an EMBL/GenBank/DDBJ whole genome shotgun (WGS) entry which is preliminary data.</text>
</comment>
<sequence>MEMFVLQKFCTRVLSWAGTVVMCASEGGAALAGRGAGGENANIRVFCLGGGEVRVCLFLGLLLQGIGPNSSVDDALFSHARVRTLGCFRNTVAVVCTHSRLPTYNQLKGKNNNIFTKHPTTRPQTPHFSTETWIGCFSVQNRPTSMNLSLPHPREQQQASAGEVRSHLLQDEGYGG</sequence>
<proteinExistence type="predicted"/>
<dbReference type="EMBL" id="MKGL01000207">
    <property type="protein sequence ID" value="RNF03106.1"/>
    <property type="molecule type" value="Genomic_DNA"/>
</dbReference>
<dbReference type="RefSeq" id="XP_029237304.1">
    <property type="nucleotide sequence ID" value="XM_029382832.1"/>
</dbReference>
<dbReference type="AlphaFoldDB" id="A0A3R7MC23"/>
<keyword evidence="3" id="KW-1185">Reference proteome</keyword>
<accession>A0A3R7MC23</accession>
<feature type="region of interest" description="Disordered" evidence="1">
    <location>
        <begin position="145"/>
        <end position="164"/>
    </location>
</feature>
<evidence type="ECO:0000313" key="2">
    <source>
        <dbReference type="EMBL" id="RNF03106.1"/>
    </source>
</evidence>
<dbReference type="Proteomes" id="UP000283634">
    <property type="component" value="Unassembled WGS sequence"/>
</dbReference>
<name>A0A3R7MC23_TRYRA</name>